<keyword evidence="3" id="KW-1185">Reference proteome</keyword>
<dbReference type="Pfam" id="PF00646">
    <property type="entry name" value="F-box"/>
    <property type="match status" value="1"/>
</dbReference>
<organism evidence="2 3">
    <name type="scientific">Oryza meyeriana var. granulata</name>
    <dbReference type="NCBI Taxonomy" id="110450"/>
    <lineage>
        <taxon>Eukaryota</taxon>
        <taxon>Viridiplantae</taxon>
        <taxon>Streptophyta</taxon>
        <taxon>Embryophyta</taxon>
        <taxon>Tracheophyta</taxon>
        <taxon>Spermatophyta</taxon>
        <taxon>Magnoliopsida</taxon>
        <taxon>Liliopsida</taxon>
        <taxon>Poales</taxon>
        <taxon>Poaceae</taxon>
        <taxon>BOP clade</taxon>
        <taxon>Oryzoideae</taxon>
        <taxon>Oryzeae</taxon>
        <taxon>Oryzinae</taxon>
        <taxon>Oryza</taxon>
        <taxon>Oryza meyeriana</taxon>
    </lineage>
</organism>
<dbReference type="EMBL" id="SPHZ02000004">
    <property type="protein sequence ID" value="KAF0921942.1"/>
    <property type="molecule type" value="Genomic_DNA"/>
</dbReference>
<dbReference type="InterPro" id="IPR053772">
    <property type="entry name" value="At1g61320/At1g61330-like"/>
</dbReference>
<proteinExistence type="predicted"/>
<name>A0A6G1EBZ0_9ORYZ</name>
<dbReference type="Proteomes" id="UP000479710">
    <property type="component" value="Unassembled WGS sequence"/>
</dbReference>
<comment type="caution">
    <text evidence="2">The sequence shown here is derived from an EMBL/GenBank/DDBJ whole genome shotgun (WGS) entry which is preliminary data.</text>
</comment>
<gene>
    <name evidence="2" type="ORF">E2562_020550</name>
</gene>
<accession>A0A6G1EBZ0</accession>
<feature type="non-terminal residue" evidence="2">
    <location>
        <position position="1"/>
    </location>
</feature>
<dbReference type="InterPro" id="IPR001810">
    <property type="entry name" value="F-box_dom"/>
</dbReference>
<feature type="domain" description="F-box" evidence="1">
    <location>
        <begin position="10"/>
        <end position="59"/>
    </location>
</feature>
<protein>
    <recommendedName>
        <fullName evidence="1">F-box domain-containing protein</fullName>
    </recommendedName>
</protein>
<dbReference type="SUPFAM" id="SSF52047">
    <property type="entry name" value="RNI-like"/>
    <property type="match status" value="1"/>
</dbReference>
<dbReference type="InterPro" id="IPR036047">
    <property type="entry name" value="F-box-like_dom_sf"/>
</dbReference>
<dbReference type="Gene3D" id="3.80.10.10">
    <property type="entry name" value="Ribonuclease Inhibitor"/>
    <property type="match status" value="1"/>
</dbReference>
<dbReference type="SMART" id="SM00256">
    <property type="entry name" value="FBOX"/>
    <property type="match status" value="1"/>
</dbReference>
<dbReference type="AlphaFoldDB" id="A0A6G1EBZ0"/>
<dbReference type="InterPro" id="IPR055357">
    <property type="entry name" value="LRR_At1g61320_AtMIF1"/>
</dbReference>
<dbReference type="OrthoDB" id="613853at2759"/>
<dbReference type="SUPFAM" id="SSF81383">
    <property type="entry name" value="F-box domain"/>
    <property type="match status" value="1"/>
</dbReference>
<evidence type="ECO:0000313" key="3">
    <source>
        <dbReference type="Proteomes" id="UP000479710"/>
    </source>
</evidence>
<reference evidence="2 3" key="1">
    <citation type="submission" date="2019-11" db="EMBL/GenBank/DDBJ databases">
        <title>Whole genome sequence of Oryza granulata.</title>
        <authorList>
            <person name="Li W."/>
        </authorList>
    </citation>
    <scope>NUCLEOTIDE SEQUENCE [LARGE SCALE GENOMIC DNA]</scope>
    <source>
        <strain evidence="3">cv. Menghai</strain>
        <tissue evidence="2">Leaf</tissue>
    </source>
</reference>
<evidence type="ECO:0000313" key="2">
    <source>
        <dbReference type="EMBL" id="KAF0921942.1"/>
    </source>
</evidence>
<dbReference type="PANTHER" id="PTHR34145">
    <property type="entry name" value="OS02G0105600 PROTEIN"/>
    <property type="match status" value="1"/>
</dbReference>
<dbReference type="PANTHER" id="PTHR34145:SF48">
    <property type="entry name" value="OS01G0553400 PROTEIN"/>
    <property type="match status" value="1"/>
</dbReference>
<dbReference type="InterPro" id="IPR032675">
    <property type="entry name" value="LRR_dom_sf"/>
</dbReference>
<evidence type="ECO:0000259" key="1">
    <source>
        <dbReference type="PROSITE" id="PS50181"/>
    </source>
</evidence>
<dbReference type="PROSITE" id="PS50181">
    <property type="entry name" value="FBOX"/>
    <property type="match status" value="1"/>
</dbReference>
<sequence>KSAFMVNPEALQLHHLPHDTLRSILSRLTFRESSRMGLLSRKWRQLWRSCCPKLVFTRATMFKPRNKIMRRTRTKFARRVNSLLRQLCAPPTLNKFVVKFGLRRKHTCHVDRWVRFCSESGAKHITFDFTLGVKKGSFSGFADEKYIFPLHVFSGPDSSPAHIKSLHLGYVCLSTATTGFAGFANLKKLTLYKISFLSDFQCLMLPECTALEWLSISRSSVTNLTFCEPLRRLHYLCLHYCYLDKIELEAPNLTSFDLTNWPISFALSESLKLMEANIELLNNRTPYGDNLDYIYTELPATLPHVQKLSITSKLYIYDKLQRFAKTSVRFINLRHLTLYSPLWGESGSVGGIIRLAYLLELAPVLEELELHPYGAEHEHQSTVIKKRLENAADVNGSHHLNSNNSTIIQGYLVDNT</sequence>
<dbReference type="Pfam" id="PF23622">
    <property type="entry name" value="LRR_At1g61320_AtMIF1"/>
    <property type="match status" value="1"/>
</dbReference>